<evidence type="ECO:0000313" key="2">
    <source>
        <dbReference type="Proteomes" id="UP001482620"/>
    </source>
</evidence>
<organism evidence="1 2">
    <name type="scientific">Ilyodon furcidens</name>
    <name type="common">goldbreast splitfin</name>
    <dbReference type="NCBI Taxonomy" id="33524"/>
    <lineage>
        <taxon>Eukaryota</taxon>
        <taxon>Metazoa</taxon>
        <taxon>Chordata</taxon>
        <taxon>Craniata</taxon>
        <taxon>Vertebrata</taxon>
        <taxon>Euteleostomi</taxon>
        <taxon>Actinopterygii</taxon>
        <taxon>Neopterygii</taxon>
        <taxon>Teleostei</taxon>
        <taxon>Neoteleostei</taxon>
        <taxon>Acanthomorphata</taxon>
        <taxon>Ovalentaria</taxon>
        <taxon>Atherinomorphae</taxon>
        <taxon>Cyprinodontiformes</taxon>
        <taxon>Goodeidae</taxon>
        <taxon>Ilyodon</taxon>
    </lineage>
</organism>
<protein>
    <submittedName>
        <fullName evidence="1">Uncharacterized protein</fullName>
    </submittedName>
</protein>
<comment type="caution">
    <text evidence="1">The sequence shown here is derived from an EMBL/GenBank/DDBJ whole genome shotgun (WGS) entry which is preliminary data.</text>
</comment>
<sequence length="107" mass="11966">MRVCVCVKAHDIGVQDADVRGESLLNAVMVFHSSFSSNIPSLKMTSPADAPFDTHKQTNLKSILYFSSFASHPGSLLWSFSLFDLQMSNREYLREVCPPQRLLSCPN</sequence>
<reference evidence="1 2" key="1">
    <citation type="submission" date="2021-06" db="EMBL/GenBank/DDBJ databases">
        <authorList>
            <person name="Palmer J.M."/>
        </authorList>
    </citation>
    <scope>NUCLEOTIDE SEQUENCE [LARGE SCALE GENOMIC DNA]</scope>
    <source>
        <strain evidence="2">if_2019</strain>
        <tissue evidence="1">Muscle</tissue>
    </source>
</reference>
<name>A0ABV0SQA7_9TELE</name>
<dbReference type="Proteomes" id="UP001482620">
    <property type="component" value="Unassembled WGS sequence"/>
</dbReference>
<accession>A0ABV0SQA7</accession>
<evidence type="ECO:0000313" key="1">
    <source>
        <dbReference type="EMBL" id="MEQ2222494.1"/>
    </source>
</evidence>
<gene>
    <name evidence="1" type="ORF">ILYODFUR_026956</name>
</gene>
<proteinExistence type="predicted"/>
<keyword evidence="2" id="KW-1185">Reference proteome</keyword>
<dbReference type="EMBL" id="JAHRIQ010003484">
    <property type="protein sequence ID" value="MEQ2222494.1"/>
    <property type="molecule type" value="Genomic_DNA"/>
</dbReference>